<accession>A0ABR0E112</accession>
<dbReference type="Gene3D" id="3.40.50.1820">
    <property type="entry name" value="alpha/beta hydrolase"/>
    <property type="match status" value="1"/>
</dbReference>
<dbReference type="InterPro" id="IPR051601">
    <property type="entry name" value="Serine_prot/Carboxylest_S33"/>
</dbReference>
<comment type="similarity">
    <text evidence="1">Belongs to the peptidase S33 family.</text>
</comment>
<keyword evidence="2" id="KW-0378">Hydrolase</keyword>
<dbReference type="PANTHER" id="PTHR43248:SF25">
    <property type="entry name" value="AB HYDROLASE-1 DOMAIN-CONTAINING PROTEIN-RELATED"/>
    <property type="match status" value="1"/>
</dbReference>
<evidence type="ECO:0000256" key="2">
    <source>
        <dbReference type="ARBA" id="ARBA00022801"/>
    </source>
</evidence>
<dbReference type="InterPro" id="IPR029058">
    <property type="entry name" value="AB_hydrolase_fold"/>
</dbReference>
<comment type="caution">
    <text evidence="3">The sequence shown here is derived from an EMBL/GenBank/DDBJ whole genome shotgun (WGS) entry which is preliminary data.</text>
</comment>
<reference evidence="3 4" key="1">
    <citation type="journal article" date="2023" name="G3 (Bethesda)">
        <title>A chromosome-level genome assembly of Zasmidium syzygii isolated from banana leaves.</title>
        <authorList>
            <person name="van Westerhoven A.C."/>
            <person name="Mehrabi R."/>
            <person name="Talebi R."/>
            <person name="Steentjes M.B.F."/>
            <person name="Corcolon B."/>
            <person name="Chong P.A."/>
            <person name="Kema G.H.J."/>
            <person name="Seidl M.F."/>
        </authorList>
    </citation>
    <scope>NUCLEOTIDE SEQUENCE [LARGE SCALE GENOMIC DNA]</scope>
    <source>
        <strain evidence="3 4">P124</strain>
    </source>
</reference>
<evidence type="ECO:0000256" key="1">
    <source>
        <dbReference type="ARBA" id="ARBA00010088"/>
    </source>
</evidence>
<dbReference type="Proteomes" id="UP001305779">
    <property type="component" value="Unassembled WGS sequence"/>
</dbReference>
<protein>
    <submittedName>
        <fullName evidence="3">Uncharacterized protein</fullName>
    </submittedName>
</protein>
<dbReference type="EMBL" id="JAXOVC010000013">
    <property type="protein sequence ID" value="KAK4494918.1"/>
    <property type="molecule type" value="Genomic_DNA"/>
</dbReference>
<evidence type="ECO:0000313" key="3">
    <source>
        <dbReference type="EMBL" id="KAK4494918.1"/>
    </source>
</evidence>
<keyword evidence="4" id="KW-1185">Reference proteome</keyword>
<dbReference type="PANTHER" id="PTHR43248">
    <property type="entry name" value="2-SUCCINYL-6-HYDROXY-2,4-CYCLOHEXADIENE-1-CARBOXYLATE SYNTHASE"/>
    <property type="match status" value="1"/>
</dbReference>
<name>A0ABR0E112_ZASCE</name>
<sequence>MANNFKQLSYYDCYDGFLCARLDVPLNWNSTGKDREEHRAAVAVIKLSAKVSAADETYGGAILMNPGGPGESGVEQLLQRGRAIQTIVDATADDENKAGKYFDIISFDPRGVKETTPNLHCFPDAFSQQVWLLDRPGYGELYESNTTFNLEWARTEALGKSCTAKRGNDEIVPYVNTAQVVEDMVEIIERHGEWRQHEAERLIKHEGKRPLTEDQASSAILRGKWHQGEEKLQYWGFSYGTILGQTFATMHPRRVHRLLIDGVVDPDDYYHGSWLQNLHDSDKAMAKLCEYCYQAGPKRCPLYTGNSAQDVEDRIYELLSDLKANPVPVVGPSGSPIAINFDDFYLRIIGAMAFPYAIAEDTFDQFAELAKGNVSAVAASKQDALDTAASLAHCHSLSGGCMRQESFGLITSTPVIECLDSAPNRHGKFTKDDFREYFEGLKSQSKWFSASWARHRMSCIGIKSRPAWTYEGSAVLQQDSEGHIRNYFQIGAVPKPGTICEPDWRPFIGSTSDDEEHSSAVGGLLREAQRQLAQPWNLPGI</sequence>
<gene>
    <name evidence="3" type="ORF">PRZ48_014274</name>
</gene>
<evidence type="ECO:0000313" key="4">
    <source>
        <dbReference type="Proteomes" id="UP001305779"/>
    </source>
</evidence>
<dbReference type="SUPFAM" id="SSF53474">
    <property type="entry name" value="alpha/beta-Hydrolases"/>
    <property type="match status" value="1"/>
</dbReference>
<organism evidence="3 4">
    <name type="scientific">Zasmidium cellare</name>
    <name type="common">Wine cellar mold</name>
    <name type="synonym">Racodium cellare</name>
    <dbReference type="NCBI Taxonomy" id="395010"/>
    <lineage>
        <taxon>Eukaryota</taxon>
        <taxon>Fungi</taxon>
        <taxon>Dikarya</taxon>
        <taxon>Ascomycota</taxon>
        <taxon>Pezizomycotina</taxon>
        <taxon>Dothideomycetes</taxon>
        <taxon>Dothideomycetidae</taxon>
        <taxon>Mycosphaerellales</taxon>
        <taxon>Mycosphaerellaceae</taxon>
        <taxon>Zasmidium</taxon>
    </lineage>
</organism>
<proteinExistence type="inferred from homology"/>